<dbReference type="GeneID" id="120257970"/>
<dbReference type="Gene3D" id="2.130.10.10">
    <property type="entry name" value="YVTN repeat-like/Quinoprotein amine dehydrogenase"/>
    <property type="match status" value="2"/>
</dbReference>
<evidence type="ECO:0000313" key="4">
    <source>
        <dbReference type="Proteomes" id="UP001515500"/>
    </source>
</evidence>
<dbReference type="GO" id="GO:0000347">
    <property type="term" value="C:THO complex"/>
    <property type="evidence" value="ECO:0007669"/>
    <property type="project" value="EnsemblPlants"/>
</dbReference>
<dbReference type="InterPro" id="IPR036322">
    <property type="entry name" value="WD40_repeat_dom_sf"/>
</dbReference>
<evidence type="ECO:0000256" key="2">
    <source>
        <dbReference type="ARBA" id="ARBA00022574"/>
    </source>
</evidence>
<dbReference type="GO" id="GO:0080008">
    <property type="term" value="C:Cul4-RING E3 ubiquitin ligase complex"/>
    <property type="evidence" value="ECO:0007669"/>
    <property type="project" value="EnsemblPlants"/>
</dbReference>
<dbReference type="PROSITE" id="PS50294">
    <property type="entry name" value="WD_REPEATS_REGION"/>
    <property type="match status" value="1"/>
</dbReference>
<dbReference type="PANTHER" id="PTHR44411">
    <property type="entry name" value="THO COMPLEX SUBUNIT 6 HOMOLOG"/>
    <property type="match status" value="1"/>
</dbReference>
<dbReference type="GO" id="GO:0016567">
    <property type="term" value="P:protein ubiquitination"/>
    <property type="evidence" value="ECO:0007669"/>
    <property type="project" value="EnsemblPlants"/>
</dbReference>
<comment type="similarity">
    <text evidence="1">Belongs to the WD repeat THOC6 family.</text>
</comment>
<organism evidence="4 5">
    <name type="scientific">Dioscorea cayennensis subsp. rotundata</name>
    <name type="common">White Guinea yam</name>
    <name type="synonym">Dioscorea rotundata</name>
    <dbReference type="NCBI Taxonomy" id="55577"/>
    <lineage>
        <taxon>Eukaryota</taxon>
        <taxon>Viridiplantae</taxon>
        <taxon>Streptophyta</taxon>
        <taxon>Embryophyta</taxon>
        <taxon>Tracheophyta</taxon>
        <taxon>Spermatophyta</taxon>
        <taxon>Magnoliopsida</taxon>
        <taxon>Liliopsida</taxon>
        <taxon>Dioscoreales</taxon>
        <taxon>Dioscoreaceae</taxon>
        <taxon>Dioscorea</taxon>
    </lineage>
</organism>
<dbReference type="GO" id="GO:0009788">
    <property type="term" value="P:negative regulation of abscisic acid-activated signaling pathway"/>
    <property type="evidence" value="ECO:0007669"/>
    <property type="project" value="EnsemblPlants"/>
</dbReference>
<feature type="repeat" description="WD" evidence="3">
    <location>
        <begin position="88"/>
        <end position="122"/>
    </location>
</feature>
<dbReference type="SUPFAM" id="SSF50978">
    <property type="entry name" value="WD40 repeat-like"/>
    <property type="match status" value="1"/>
</dbReference>
<feature type="repeat" description="WD" evidence="3">
    <location>
        <begin position="199"/>
        <end position="240"/>
    </location>
</feature>
<gene>
    <name evidence="5" type="primary">LOC120257970</name>
</gene>
<proteinExistence type="inferred from homology"/>
<dbReference type="Proteomes" id="UP001515500">
    <property type="component" value="Chromosome 4"/>
</dbReference>
<sequence length="379" mass="41514">MATINFEGDAREWNEDAYRRNILRDRERAARTVFRTAFAPSERHKPETIVAASSDGSIACYSLESCICSAAQVRNGVDVLMEEPIAVIEGHKGPVYDLKFYDDGKEALLFSCGDDGHIRGWKWLDVLNSEVPVAIQGSHLKPVLDLVNPQHEGPWSAQSPVPENNAIAINKQEGCIISATGDACAYCWDVETGKRKMVFRGHSDYLHCVVARESSNQIITGSEDGSARIWDCRNGLCTQVINPEKGRKLKETSWVSCLAIDASESWLACGTGRDLSVWSLLSCECIFNIESHTPVQDVSFDGNQHILAVGSEPILRRYSINGKALSKIQCAPQSAFSVSFHSSGITAVGGYGGLVDVVSEFGSHLCVFCCRGLDKDKFT</sequence>
<keyword evidence="4" id="KW-1185">Reference proteome</keyword>
<dbReference type="GO" id="GO:0000346">
    <property type="term" value="C:transcription export complex"/>
    <property type="evidence" value="ECO:0007669"/>
    <property type="project" value="TreeGrafter"/>
</dbReference>
<evidence type="ECO:0000256" key="1">
    <source>
        <dbReference type="ARBA" id="ARBA00009728"/>
    </source>
</evidence>
<accession>A0AB40B383</accession>
<dbReference type="PROSITE" id="PS50082">
    <property type="entry name" value="WD_REPEATS_2"/>
    <property type="match status" value="2"/>
</dbReference>
<dbReference type="GO" id="GO:0006406">
    <property type="term" value="P:mRNA export from nucleus"/>
    <property type="evidence" value="ECO:0007669"/>
    <property type="project" value="TreeGrafter"/>
</dbReference>
<reference evidence="5" key="1">
    <citation type="submission" date="2025-08" db="UniProtKB">
        <authorList>
            <consortium name="RefSeq"/>
        </authorList>
    </citation>
    <scope>IDENTIFICATION</scope>
</reference>
<dbReference type="AlphaFoldDB" id="A0AB40B383"/>
<dbReference type="SMART" id="SM00320">
    <property type="entry name" value="WD40"/>
    <property type="match status" value="7"/>
</dbReference>
<keyword evidence="2 3" id="KW-0853">WD repeat</keyword>
<name>A0AB40B383_DIOCR</name>
<dbReference type="InterPro" id="IPR001680">
    <property type="entry name" value="WD40_rpt"/>
</dbReference>
<dbReference type="GO" id="GO:0010267">
    <property type="term" value="P:ta-siRNA processing"/>
    <property type="evidence" value="ECO:0007669"/>
    <property type="project" value="EnsemblPlants"/>
</dbReference>
<dbReference type="PANTHER" id="PTHR44411:SF1">
    <property type="entry name" value="THO COMPLEX SUBUNIT 6 HOMOLOG"/>
    <property type="match status" value="1"/>
</dbReference>
<protein>
    <submittedName>
        <fullName evidence="5">THO complex subunit 6</fullName>
    </submittedName>
</protein>
<dbReference type="Pfam" id="PF00400">
    <property type="entry name" value="WD40"/>
    <property type="match status" value="3"/>
</dbReference>
<dbReference type="RefSeq" id="XP_039121218.1">
    <property type="nucleotide sequence ID" value="XM_039265284.1"/>
</dbReference>
<evidence type="ECO:0000313" key="5">
    <source>
        <dbReference type="RefSeq" id="XP_039121218.1"/>
    </source>
</evidence>
<dbReference type="InterPro" id="IPR015943">
    <property type="entry name" value="WD40/YVTN_repeat-like_dom_sf"/>
</dbReference>
<evidence type="ECO:0000256" key="3">
    <source>
        <dbReference type="PROSITE-ProRule" id="PRU00221"/>
    </source>
</evidence>
<dbReference type="InterPro" id="IPR042626">
    <property type="entry name" value="THOC6"/>
</dbReference>